<evidence type="ECO:0000313" key="3">
    <source>
        <dbReference type="Proteomes" id="UP000476411"/>
    </source>
</evidence>
<keyword evidence="1" id="KW-0732">Signal</keyword>
<gene>
    <name evidence="2" type="ORF">GWR21_17925</name>
</gene>
<evidence type="ECO:0000313" key="2">
    <source>
        <dbReference type="EMBL" id="QHS64038.1"/>
    </source>
</evidence>
<dbReference type="Gene3D" id="1.25.40.390">
    <property type="match status" value="1"/>
</dbReference>
<dbReference type="Proteomes" id="UP000476411">
    <property type="component" value="Chromosome"/>
</dbReference>
<dbReference type="PROSITE" id="PS51257">
    <property type="entry name" value="PROKAR_LIPOPROTEIN"/>
    <property type="match status" value="1"/>
</dbReference>
<keyword evidence="3" id="KW-1185">Reference proteome</keyword>
<dbReference type="InterPro" id="IPR011990">
    <property type="entry name" value="TPR-like_helical_dom_sf"/>
</dbReference>
<dbReference type="AlphaFoldDB" id="A0A6B9ZP08"/>
<reference evidence="2 3" key="1">
    <citation type="submission" date="2020-01" db="EMBL/GenBank/DDBJ databases">
        <title>Complete genome sequence of Chitinophaga sp. H33E-04 isolated from quinoa roots.</title>
        <authorList>
            <person name="Weon H.-Y."/>
            <person name="Lee S.A."/>
        </authorList>
    </citation>
    <scope>NUCLEOTIDE SEQUENCE [LARGE SCALE GENOMIC DNA]</scope>
    <source>
        <strain evidence="2 3">H33E-04</strain>
    </source>
</reference>
<dbReference type="Pfam" id="PF12771">
    <property type="entry name" value="SusD-like_2"/>
    <property type="match status" value="1"/>
</dbReference>
<dbReference type="KEGG" id="chih:GWR21_17925"/>
<organism evidence="2 3">
    <name type="scientific">Chitinophaga agri</name>
    <dbReference type="NCBI Taxonomy" id="2703787"/>
    <lineage>
        <taxon>Bacteria</taxon>
        <taxon>Pseudomonadati</taxon>
        <taxon>Bacteroidota</taxon>
        <taxon>Chitinophagia</taxon>
        <taxon>Chitinophagales</taxon>
        <taxon>Chitinophagaceae</taxon>
        <taxon>Chitinophaga</taxon>
    </lineage>
</organism>
<protein>
    <submittedName>
        <fullName evidence="2">SusD/RagB family nutrient-binding outer membrane lipoprotein</fullName>
    </submittedName>
</protein>
<feature type="signal peptide" evidence="1">
    <location>
        <begin position="1"/>
        <end position="22"/>
    </location>
</feature>
<proteinExistence type="predicted"/>
<accession>A0A6B9ZP08</accession>
<evidence type="ECO:0000256" key="1">
    <source>
        <dbReference type="SAM" id="SignalP"/>
    </source>
</evidence>
<feature type="chain" id="PRO_5025344311" evidence="1">
    <location>
        <begin position="23"/>
        <end position="483"/>
    </location>
</feature>
<dbReference type="EMBL" id="CP048113">
    <property type="protein sequence ID" value="QHS64038.1"/>
    <property type="molecule type" value="Genomic_DNA"/>
</dbReference>
<dbReference type="SUPFAM" id="SSF48452">
    <property type="entry name" value="TPR-like"/>
    <property type="match status" value="1"/>
</dbReference>
<keyword evidence="2" id="KW-0449">Lipoprotein</keyword>
<dbReference type="InterPro" id="IPR041662">
    <property type="entry name" value="SusD-like_2"/>
</dbReference>
<sequence length="483" mass="52583">MKKNIVKSAAGILAVLSLSITGCSKFLDINENPTRVVDLDPSYLLPSAQAAAGMVVGNNFQVYGGLWAQYWTQDISSSQYRTLEQVNLDPSSFDRPWQILYAGGLQDLQVIIDKANTKRLEQYAGVAYLMKAYEFQLLTDAFGDIPLSDALKAGSAEILAPKYDPQKQVYDSIFTWIDRGIALIDPAAVAGGRPGTDDVVFGGNMANWQAFGNTLKLRAYLRLSSVDAQRAEAGVKSLQGKTFLTTDAKINYVTTGGSQNPLYAEIVGLGRTQNLVASKTNVDQMNALGDPRVSVFYEPNPDTTGIVGIPQGSYRSQWDFLFSIPSTTVGASAQKTASATAPVKFISAAESYFLQAEGVARGWLTGDAKALYQSGITASFTAYNVTPGAYITTQAAAFPAASADQIKAIITQKYFAMCGNQNFEAWTEWRRTGYPDFFVRSQASVLPAGQMPQRFLYPNSEITRNPNFPGAKLAYDKVWWDAN</sequence>
<name>A0A6B9ZP08_9BACT</name>